<proteinExistence type="predicted"/>
<name>A0A1W6K1I9_9CREN</name>
<evidence type="ECO:0000313" key="2">
    <source>
        <dbReference type="Proteomes" id="UP000193404"/>
    </source>
</evidence>
<dbReference type="AlphaFoldDB" id="A0A1W6K1I9"/>
<dbReference type="KEGG" id="aman:B6F84_10280"/>
<dbReference type="Proteomes" id="UP000193404">
    <property type="component" value="Chromosome"/>
</dbReference>
<sequence length="60" mass="6871">MSETHITVKLDKKLKDLFSTLCKSEGVDLSQGTRELIMEAISRGYIVKERKERMQKVNSA</sequence>
<keyword evidence="2" id="KW-1185">Reference proteome</keyword>
<organism evidence="1 2">
    <name type="scientific">Acidianus manzaensis</name>
    <dbReference type="NCBI Taxonomy" id="282676"/>
    <lineage>
        <taxon>Archaea</taxon>
        <taxon>Thermoproteota</taxon>
        <taxon>Thermoprotei</taxon>
        <taxon>Sulfolobales</taxon>
        <taxon>Sulfolobaceae</taxon>
        <taxon>Acidianus</taxon>
    </lineage>
</organism>
<dbReference type="STRING" id="282676.B6F84_10280"/>
<reference evidence="1 2" key="1">
    <citation type="submission" date="2017-03" db="EMBL/GenBank/DDBJ databases">
        <title>Sulfur activation and transportation mechanism of thermophilic Archaea Acidianus manzaensis YN-25.</title>
        <authorList>
            <person name="Ma Y."/>
            <person name="Yang Y."/>
            <person name="Xia J."/>
        </authorList>
    </citation>
    <scope>NUCLEOTIDE SEQUENCE [LARGE SCALE GENOMIC DNA]</scope>
    <source>
        <strain evidence="1 2">YN-25</strain>
    </source>
</reference>
<dbReference type="EMBL" id="CP020477">
    <property type="protein sequence ID" value="ARM76369.1"/>
    <property type="molecule type" value="Genomic_DNA"/>
</dbReference>
<evidence type="ECO:0000313" key="1">
    <source>
        <dbReference type="EMBL" id="ARM76369.1"/>
    </source>
</evidence>
<gene>
    <name evidence="1" type="ORF">B6F84_10280</name>
</gene>
<protein>
    <submittedName>
        <fullName evidence="1">Uncharacterized protein</fullName>
    </submittedName>
</protein>
<accession>A0A1W6K1I9</accession>